<dbReference type="SUPFAM" id="SSF52540">
    <property type="entry name" value="P-loop containing nucleoside triphosphate hydrolases"/>
    <property type="match status" value="1"/>
</dbReference>
<accession>A0A9P3HJ63</accession>
<dbReference type="EMBL" id="BQFW01000014">
    <property type="protein sequence ID" value="GJJ77719.1"/>
    <property type="molecule type" value="Genomic_DNA"/>
</dbReference>
<dbReference type="Gene3D" id="3.40.50.300">
    <property type="entry name" value="P-loop containing nucleotide triphosphate hydrolases"/>
    <property type="match status" value="1"/>
</dbReference>
<dbReference type="Proteomes" id="UP000827284">
    <property type="component" value="Unassembled WGS sequence"/>
</dbReference>
<organism evidence="1 2">
    <name type="scientific">Entomortierella parvispora</name>
    <dbReference type="NCBI Taxonomy" id="205924"/>
    <lineage>
        <taxon>Eukaryota</taxon>
        <taxon>Fungi</taxon>
        <taxon>Fungi incertae sedis</taxon>
        <taxon>Mucoromycota</taxon>
        <taxon>Mortierellomycotina</taxon>
        <taxon>Mortierellomycetes</taxon>
        <taxon>Mortierellales</taxon>
        <taxon>Mortierellaceae</taxon>
        <taxon>Entomortierella</taxon>
    </lineage>
</organism>
<keyword evidence="2" id="KW-1185">Reference proteome</keyword>
<name>A0A9P3HJ63_9FUNG</name>
<evidence type="ECO:0000313" key="1">
    <source>
        <dbReference type="EMBL" id="GJJ77719.1"/>
    </source>
</evidence>
<dbReference type="GO" id="GO:0016301">
    <property type="term" value="F:kinase activity"/>
    <property type="evidence" value="ECO:0007669"/>
    <property type="project" value="UniProtKB-KW"/>
</dbReference>
<reference evidence="1" key="1">
    <citation type="submission" date="2021-11" db="EMBL/GenBank/DDBJ databases">
        <authorList>
            <person name="Herlambang A."/>
            <person name="Guo Y."/>
            <person name="Takashima Y."/>
            <person name="Nishizawa T."/>
        </authorList>
    </citation>
    <scope>NUCLEOTIDE SEQUENCE</scope>
    <source>
        <strain evidence="1">E1425</strain>
    </source>
</reference>
<dbReference type="AlphaFoldDB" id="A0A9P3HJ63"/>
<dbReference type="PRINTS" id="PR00988">
    <property type="entry name" value="URIDINKINASE"/>
</dbReference>
<reference evidence="1" key="2">
    <citation type="journal article" date="2022" name="Microbiol. Resour. Announc.">
        <title>Whole-Genome Sequence of Entomortierella parvispora E1425, a Mucoromycotan Fungus Associated with Burkholderiaceae-Related Endosymbiotic Bacteria.</title>
        <authorList>
            <person name="Herlambang A."/>
            <person name="Guo Y."/>
            <person name="Takashima Y."/>
            <person name="Narisawa K."/>
            <person name="Ohta H."/>
            <person name="Nishizawa T."/>
        </authorList>
    </citation>
    <scope>NUCLEOTIDE SEQUENCE</scope>
    <source>
        <strain evidence="1">E1425</strain>
    </source>
</reference>
<comment type="caution">
    <text evidence="1">The sequence shown here is derived from an EMBL/GenBank/DDBJ whole genome shotgun (WGS) entry which is preliminary data.</text>
</comment>
<proteinExistence type="predicted"/>
<dbReference type="OrthoDB" id="10041966at2759"/>
<sequence length="289" mass="31836">MPTLVQPIHNGVTNPLLTPSSTGIDTSQTITRVVTIGLSGPSSGGKTTVARYLKAILPNSTIVHQDDFYLPEVQIPIDPKNGLANWDCPAAIDFSAMNATLSHVRKHGVFPEGFDSLEDKNPVGSKALSSPIPQNILDELREKILAPLPEEERMTTMFVILDGFILYVDEQLRNAIDFKFFLTAPYQILKDRRESRKGYATLEGYWVDPPGYFDDIVWPNYLICNAPFVGITEAMEAGQDSGVFDSEKRLPGAHPMTQQVDLISSGNATIRMMVESVSSLLARRLADAL</sequence>
<dbReference type="InterPro" id="IPR027417">
    <property type="entry name" value="P-loop_NTPase"/>
</dbReference>
<evidence type="ECO:0000313" key="2">
    <source>
        <dbReference type="Proteomes" id="UP000827284"/>
    </source>
</evidence>
<dbReference type="PANTHER" id="PTHR10285">
    <property type="entry name" value="URIDINE KINASE"/>
    <property type="match status" value="1"/>
</dbReference>
<protein>
    <submittedName>
        <fullName evidence="1">Nicotinamide/nicotinate riboside kinase</fullName>
    </submittedName>
</protein>
<keyword evidence="1" id="KW-0808">Transferase</keyword>
<gene>
    <name evidence="1" type="ORF">EMPS_10078</name>
</gene>
<keyword evidence="1" id="KW-0418">Kinase</keyword>
<dbReference type="CDD" id="cd02024">
    <property type="entry name" value="NRK1"/>
    <property type="match status" value="1"/>
</dbReference>